<organism evidence="1 2">
    <name type="scientific">Mesorhizobium muleiense</name>
    <dbReference type="NCBI Taxonomy" id="1004279"/>
    <lineage>
        <taxon>Bacteria</taxon>
        <taxon>Pseudomonadati</taxon>
        <taxon>Pseudomonadota</taxon>
        <taxon>Alphaproteobacteria</taxon>
        <taxon>Hyphomicrobiales</taxon>
        <taxon>Phyllobacteriaceae</taxon>
        <taxon>Mesorhizobium</taxon>
    </lineage>
</organism>
<evidence type="ECO:0000313" key="2">
    <source>
        <dbReference type="Proteomes" id="UP000198894"/>
    </source>
</evidence>
<keyword evidence="2" id="KW-1185">Reference proteome</keyword>
<proteinExistence type="predicted"/>
<evidence type="ECO:0000313" key="1">
    <source>
        <dbReference type="EMBL" id="SDI47825.1"/>
    </source>
</evidence>
<dbReference type="Proteomes" id="UP000198894">
    <property type="component" value="Unassembled WGS sequence"/>
</dbReference>
<name>A0A1G8KWD2_9HYPH</name>
<gene>
    <name evidence="1" type="ORF">SAMN05428953_10263</name>
</gene>
<dbReference type="RefSeq" id="WP_139172489.1">
    <property type="nucleotide sequence ID" value="NZ_FNEE01000002.1"/>
</dbReference>
<reference evidence="2" key="1">
    <citation type="submission" date="2016-10" db="EMBL/GenBank/DDBJ databases">
        <authorList>
            <person name="Varghese N."/>
            <person name="Submissions S."/>
        </authorList>
    </citation>
    <scope>NUCLEOTIDE SEQUENCE [LARGE SCALE GENOMIC DNA]</scope>
    <source>
        <strain evidence="2">CGMCC 1.11022</strain>
    </source>
</reference>
<dbReference type="EMBL" id="FNEE01000002">
    <property type="protein sequence ID" value="SDI47825.1"/>
    <property type="molecule type" value="Genomic_DNA"/>
</dbReference>
<protein>
    <submittedName>
        <fullName evidence="1">Uncharacterized protein</fullName>
    </submittedName>
</protein>
<dbReference type="AlphaFoldDB" id="A0A1G8KWD2"/>
<sequence>MNTIPEVVTHNYDPEGVFLSNLCDLPLAEAEQILQRIRDAGKRPIKANYLGRRLKTEAWLINERRQLLGQTRRNRPIYFFLGDFADGQDLSRPCSMVMPLAEFPSDVLTFTYPDSMASLPIATHDDHRPERQPYHGQVFTLLQIKRVVQDFGMPGERWRTDHLRRYDRFIEVQVWDERPILEFLSNAGIAASCPARGQTAPTGR</sequence>
<accession>A0A1G8KWD2</accession>